<accession>A0A1I3TYN2</accession>
<protein>
    <recommendedName>
        <fullName evidence="3">PKD domain-containing protein</fullName>
    </recommendedName>
</protein>
<evidence type="ECO:0000313" key="2">
    <source>
        <dbReference type="Proteomes" id="UP000243887"/>
    </source>
</evidence>
<dbReference type="AlphaFoldDB" id="A0A1I3TYN2"/>
<proteinExistence type="predicted"/>
<dbReference type="Proteomes" id="UP000243887">
    <property type="component" value="Unassembled WGS sequence"/>
</dbReference>
<evidence type="ECO:0000313" key="1">
    <source>
        <dbReference type="EMBL" id="SFJ75780.1"/>
    </source>
</evidence>
<organism evidence="1 2">
    <name type="scientific">Myroides guanonis</name>
    <dbReference type="NCBI Taxonomy" id="1150112"/>
    <lineage>
        <taxon>Bacteria</taxon>
        <taxon>Pseudomonadati</taxon>
        <taxon>Bacteroidota</taxon>
        <taxon>Flavobacteriia</taxon>
        <taxon>Flavobacteriales</taxon>
        <taxon>Flavobacteriaceae</taxon>
        <taxon>Myroides</taxon>
    </lineage>
</organism>
<dbReference type="RefSeq" id="WP_090680556.1">
    <property type="nucleotide sequence ID" value="NZ_FORU01000015.1"/>
</dbReference>
<sequence length="331" mass="36918">MDKKLLKIGLLSLTGLFLFSCSDDNDTIPPKDTKLSPYISKVYDFLPAVGQFTNSLPSFTASDTKESMLAKVEKALIGPKNSMVSLGGYGGYIVFGFDHTVENKTGFMDFRIKGNAFKAASNPNSDNTEGGSSEPGIVLVSYDENKNGIPDDTWYEIAGSAYNSSIKDYEITYYKPNSNKEPISGNQEWEKDVEYIKWTDNQGNSGFKTKNMFHNQSYFPEWIKEDKITFRGTKLPNNAVNEGTESEPFWVSYAFEWGYADNLPNNENQSAIDIDWAVDKNGNKVHLKGIDFVKVYTGVNQEAGWLGEISTEITGAEDLHLLNNSIPTIQN</sequence>
<evidence type="ECO:0008006" key="3">
    <source>
        <dbReference type="Google" id="ProtNLM"/>
    </source>
</evidence>
<name>A0A1I3TYN2_9FLAO</name>
<dbReference type="STRING" id="1150112.SAMN04487893_11545"/>
<dbReference type="PROSITE" id="PS51257">
    <property type="entry name" value="PROKAR_LIPOPROTEIN"/>
    <property type="match status" value="1"/>
</dbReference>
<gene>
    <name evidence="1" type="ORF">SAMN04487893_11545</name>
</gene>
<dbReference type="EMBL" id="FORU01000015">
    <property type="protein sequence ID" value="SFJ75780.1"/>
    <property type="molecule type" value="Genomic_DNA"/>
</dbReference>
<dbReference type="OrthoDB" id="975810at2"/>
<reference evidence="2" key="1">
    <citation type="submission" date="2016-10" db="EMBL/GenBank/DDBJ databases">
        <authorList>
            <person name="Varghese N."/>
            <person name="Submissions S."/>
        </authorList>
    </citation>
    <scope>NUCLEOTIDE SEQUENCE [LARGE SCALE GENOMIC DNA]</scope>
    <source>
        <strain evidence="2">DSM 26542</strain>
    </source>
</reference>
<keyword evidence="2" id="KW-1185">Reference proteome</keyword>